<feature type="compositionally biased region" description="Polar residues" evidence="4">
    <location>
        <begin position="183"/>
        <end position="193"/>
    </location>
</feature>
<keyword evidence="7" id="KW-1185">Reference proteome</keyword>
<dbReference type="Gene3D" id="1.10.10.60">
    <property type="entry name" value="Homeodomain-like"/>
    <property type="match status" value="1"/>
</dbReference>
<gene>
    <name evidence="6" type="ORF">ECRASSUSDP1_LOCUS16464</name>
</gene>
<dbReference type="CDD" id="cd00167">
    <property type="entry name" value="SANT"/>
    <property type="match status" value="1"/>
</dbReference>
<feature type="region of interest" description="Disordered" evidence="4">
    <location>
        <begin position="183"/>
        <end position="213"/>
    </location>
</feature>
<evidence type="ECO:0000256" key="3">
    <source>
        <dbReference type="ARBA" id="ARBA00023242"/>
    </source>
</evidence>
<keyword evidence="3" id="KW-0539">Nucleus</keyword>
<keyword evidence="2" id="KW-0804">Transcription</keyword>
<evidence type="ECO:0000259" key="5">
    <source>
        <dbReference type="PROSITE" id="PS51294"/>
    </source>
</evidence>
<evidence type="ECO:0000313" key="6">
    <source>
        <dbReference type="EMBL" id="CAI2375104.1"/>
    </source>
</evidence>
<dbReference type="Pfam" id="PF00249">
    <property type="entry name" value="Myb_DNA-binding"/>
    <property type="match status" value="1"/>
</dbReference>
<dbReference type="InterPro" id="IPR017930">
    <property type="entry name" value="Myb_dom"/>
</dbReference>
<reference evidence="6" key="1">
    <citation type="submission" date="2023-07" db="EMBL/GenBank/DDBJ databases">
        <authorList>
            <consortium name="AG Swart"/>
            <person name="Singh M."/>
            <person name="Singh A."/>
            <person name="Seah K."/>
            <person name="Emmerich C."/>
        </authorList>
    </citation>
    <scope>NUCLEOTIDE SEQUENCE</scope>
    <source>
        <strain evidence="6">DP1</strain>
    </source>
</reference>
<dbReference type="PROSITE" id="PS51294">
    <property type="entry name" value="HTH_MYB"/>
    <property type="match status" value="1"/>
</dbReference>
<accession>A0AAD1XLZ7</accession>
<evidence type="ECO:0000256" key="1">
    <source>
        <dbReference type="ARBA" id="ARBA00023015"/>
    </source>
</evidence>
<dbReference type="AlphaFoldDB" id="A0AAD1XLZ7"/>
<evidence type="ECO:0000256" key="2">
    <source>
        <dbReference type="ARBA" id="ARBA00023163"/>
    </source>
</evidence>
<dbReference type="PANTHER" id="PTHR12802">
    <property type="entry name" value="SWI/SNF COMPLEX-RELATED"/>
    <property type="match status" value="1"/>
</dbReference>
<dbReference type="InterPro" id="IPR006447">
    <property type="entry name" value="Myb_dom_plants"/>
</dbReference>
<evidence type="ECO:0000256" key="4">
    <source>
        <dbReference type="SAM" id="MobiDB-lite"/>
    </source>
</evidence>
<dbReference type="GO" id="GO:0003677">
    <property type="term" value="F:DNA binding"/>
    <property type="evidence" value="ECO:0007669"/>
    <property type="project" value="InterPro"/>
</dbReference>
<feature type="domain" description="HTH myb-type" evidence="5">
    <location>
        <begin position="28"/>
        <end position="82"/>
    </location>
</feature>
<dbReference type="SUPFAM" id="SSF46689">
    <property type="entry name" value="Homeodomain-like"/>
    <property type="match status" value="1"/>
</dbReference>
<proteinExistence type="predicted"/>
<organism evidence="6 7">
    <name type="scientific">Euplotes crassus</name>
    <dbReference type="NCBI Taxonomy" id="5936"/>
    <lineage>
        <taxon>Eukaryota</taxon>
        <taxon>Sar</taxon>
        <taxon>Alveolata</taxon>
        <taxon>Ciliophora</taxon>
        <taxon>Intramacronucleata</taxon>
        <taxon>Spirotrichea</taxon>
        <taxon>Hypotrichia</taxon>
        <taxon>Euplotida</taxon>
        <taxon>Euplotidae</taxon>
        <taxon>Moneuplotes</taxon>
    </lineage>
</organism>
<evidence type="ECO:0000313" key="7">
    <source>
        <dbReference type="Proteomes" id="UP001295684"/>
    </source>
</evidence>
<keyword evidence="1" id="KW-0805">Transcription regulation</keyword>
<dbReference type="InterPro" id="IPR009057">
    <property type="entry name" value="Homeodomain-like_sf"/>
</dbReference>
<comment type="caution">
    <text evidence="6">The sequence shown here is derived from an EMBL/GenBank/DDBJ whole genome shotgun (WGS) entry which is preliminary data.</text>
</comment>
<name>A0AAD1XLZ7_EUPCR</name>
<dbReference type="NCBIfam" id="TIGR01557">
    <property type="entry name" value="myb_SHAQKYF"/>
    <property type="match status" value="1"/>
</dbReference>
<dbReference type="InterPro" id="IPR001005">
    <property type="entry name" value="SANT/Myb"/>
</dbReference>
<protein>
    <recommendedName>
        <fullName evidence="5">HTH myb-type domain-containing protein</fullName>
    </recommendedName>
</protein>
<sequence length="351" mass="39947">MEKQKEHKQNYSGGNIYPSKEGTYQLSRVRKNKGRWSFEEHQAFVNCLKRYGNNPQILQEMIPTRTSTQIKSHSQKYFDQIKKDYKTNNPMEFVLKNMCDATPLYQFELPDRSQLDEKSLMLCNSDSDSKYLPMSMKKRDLKYADKSLKDSISSLVSMEKSSQKNYRASSSISLVKTARSSECITESAPNSDPHSGKDMKQESTSSRQGLSGEKVATQLKAKKGCSIMGLNQGKVLIQVDKMQSSVPFKCKQVSRGVSMFLPQDPCMIFMMPLNQANPDIPASLSKPELPVNNKERKILKNKDESVITNPSYFSNLNYGGAYQTPQTAHNNEYLEVLECLEQIFCLSPYHN</sequence>
<dbReference type="Proteomes" id="UP001295684">
    <property type="component" value="Unassembled WGS sequence"/>
</dbReference>
<dbReference type="SMART" id="SM00717">
    <property type="entry name" value="SANT"/>
    <property type="match status" value="1"/>
</dbReference>
<dbReference type="EMBL" id="CAMPGE010016552">
    <property type="protein sequence ID" value="CAI2375104.1"/>
    <property type="molecule type" value="Genomic_DNA"/>
</dbReference>